<feature type="domain" description="Thiolase C-terminal" evidence="7">
    <location>
        <begin position="266"/>
        <end position="387"/>
    </location>
</feature>
<dbReference type="CDD" id="cd00751">
    <property type="entry name" value="thiolase"/>
    <property type="match status" value="1"/>
</dbReference>
<feature type="active site" description="Proton acceptor" evidence="4">
    <location>
        <position position="344"/>
    </location>
</feature>
<dbReference type="PIRSF" id="PIRSF000429">
    <property type="entry name" value="Ac-CoA_Ac_transf"/>
    <property type="match status" value="1"/>
</dbReference>
<evidence type="ECO:0000256" key="1">
    <source>
        <dbReference type="ARBA" id="ARBA00010982"/>
    </source>
</evidence>
<gene>
    <name evidence="8" type="ORF">SCNU_13744</name>
</gene>
<evidence type="ECO:0000256" key="5">
    <source>
        <dbReference type="RuleBase" id="RU003557"/>
    </source>
</evidence>
<evidence type="ECO:0000256" key="2">
    <source>
        <dbReference type="ARBA" id="ARBA00022679"/>
    </source>
</evidence>
<comment type="caution">
    <text evidence="8">The sequence shown here is derived from an EMBL/GenBank/DDBJ whole genome shotgun (WGS) entry which is preliminary data.</text>
</comment>
<dbReference type="EMBL" id="AEUD01000012">
    <property type="protein sequence ID" value="EGD54351.1"/>
    <property type="molecule type" value="Genomic_DNA"/>
</dbReference>
<accession>F1YLF7</accession>
<dbReference type="AlphaFoldDB" id="F1YLF7"/>
<evidence type="ECO:0000256" key="3">
    <source>
        <dbReference type="ARBA" id="ARBA00023315"/>
    </source>
</evidence>
<proteinExistence type="inferred from homology"/>
<evidence type="ECO:0000313" key="9">
    <source>
        <dbReference type="Proteomes" id="UP000035065"/>
    </source>
</evidence>
<dbReference type="InterPro" id="IPR020617">
    <property type="entry name" value="Thiolase_C"/>
</dbReference>
<comment type="similarity">
    <text evidence="1 5">Belongs to the thiolase-like superfamily. Thiolase family.</text>
</comment>
<dbReference type="InterPro" id="IPR002155">
    <property type="entry name" value="Thiolase"/>
</dbReference>
<dbReference type="InterPro" id="IPR016039">
    <property type="entry name" value="Thiolase-like"/>
</dbReference>
<dbReference type="SUPFAM" id="SSF53901">
    <property type="entry name" value="Thiolase-like"/>
    <property type="match status" value="2"/>
</dbReference>
<protein>
    <submittedName>
        <fullName evidence="8">Acetyl-CoA acyltransferase</fullName>
    </submittedName>
</protein>
<evidence type="ECO:0000313" key="8">
    <source>
        <dbReference type="EMBL" id="EGD54351.1"/>
    </source>
</evidence>
<dbReference type="RefSeq" id="WP_009679949.1">
    <property type="nucleotide sequence ID" value="NZ_AEUD01000012.1"/>
</dbReference>
<evidence type="ECO:0000256" key="4">
    <source>
        <dbReference type="PIRSR" id="PIRSR000429-1"/>
    </source>
</evidence>
<dbReference type="STRING" id="644548.SCNU_13744"/>
<keyword evidence="2 5" id="KW-0808">Transferase</keyword>
<feature type="domain" description="Thiolase N-terminal" evidence="6">
    <location>
        <begin position="5"/>
        <end position="257"/>
    </location>
</feature>
<dbReference type="GO" id="GO:0016747">
    <property type="term" value="F:acyltransferase activity, transferring groups other than amino-acyl groups"/>
    <property type="evidence" value="ECO:0007669"/>
    <property type="project" value="InterPro"/>
</dbReference>
<feature type="active site" description="Acyl-thioester intermediate" evidence="4">
    <location>
        <position position="91"/>
    </location>
</feature>
<organism evidence="8 9">
    <name type="scientific">Gordonia neofelifaecis NRRL B-59395</name>
    <dbReference type="NCBI Taxonomy" id="644548"/>
    <lineage>
        <taxon>Bacteria</taxon>
        <taxon>Bacillati</taxon>
        <taxon>Actinomycetota</taxon>
        <taxon>Actinomycetes</taxon>
        <taxon>Mycobacteriales</taxon>
        <taxon>Gordoniaceae</taxon>
        <taxon>Gordonia</taxon>
    </lineage>
</organism>
<dbReference type="OrthoDB" id="3204099at2"/>
<sequence>MTDAYIIDAVRTPVAKGKSSGAYADIHPVDLHAHALRAIVERTGIDPGQIDDVISGAVAQIGEQSGDTARWAALAAGYPESVPGVTVDRQCGSSQQAVHFAAQGVKAGAYEIAVASGVESMSRIPIGSQSVGRDWRGPAVGARYGDALVPQGISAELIADRWGLSRRSLDEFAAESHRRAAAAWSAGRFDAEVAPITGLRTDETIRPESTPESLAALRLAFRTDDWAARFPDLDWKVTAGNSSPVNDGSAAVLVASEAATNRLGLTPRARMVATAVVGDDPVLMLTGIIPATRKVLARAGLRIEDIDAFEVNEAFASVVLAWQAETGADLAKVNVNGGAIAIGHPLGGSGARLTTTLLGVLEQTGGRYGLQVMCEAGGQANAMIVERL</sequence>
<evidence type="ECO:0000259" key="6">
    <source>
        <dbReference type="Pfam" id="PF00108"/>
    </source>
</evidence>
<keyword evidence="9" id="KW-1185">Reference proteome</keyword>
<dbReference type="PANTHER" id="PTHR43365">
    <property type="entry name" value="BLR7806 PROTEIN"/>
    <property type="match status" value="1"/>
</dbReference>
<evidence type="ECO:0000259" key="7">
    <source>
        <dbReference type="Pfam" id="PF02803"/>
    </source>
</evidence>
<keyword evidence="3 5" id="KW-0012">Acyltransferase</keyword>
<dbReference type="Proteomes" id="UP000035065">
    <property type="component" value="Unassembled WGS sequence"/>
</dbReference>
<reference evidence="8 9" key="1">
    <citation type="journal article" date="2011" name="J. Bacteriol.">
        <title>Draft Genome Sequence of Gordonia neofelifaecis NRRL B-59395, a Cholesterol-Degrading Actinomycete.</title>
        <authorList>
            <person name="Ge F."/>
            <person name="Li W."/>
            <person name="Chen G."/>
            <person name="Liu Y."/>
            <person name="Zhang G."/>
            <person name="Yong B."/>
            <person name="Wang Q."/>
            <person name="Wang N."/>
            <person name="Huang Z."/>
            <person name="Li W."/>
            <person name="Wang J."/>
            <person name="Wu C."/>
            <person name="Xie Q."/>
            <person name="Liu G."/>
        </authorList>
    </citation>
    <scope>NUCLEOTIDE SEQUENCE [LARGE SCALE GENOMIC DNA]</scope>
    <source>
        <strain evidence="8 9">NRRL B-59395</strain>
    </source>
</reference>
<dbReference type="InterPro" id="IPR020613">
    <property type="entry name" value="Thiolase_CS"/>
</dbReference>
<dbReference type="Gene3D" id="3.40.47.10">
    <property type="match status" value="2"/>
</dbReference>
<name>F1YLF7_9ACTN</name>
<dbReference type="NCBIfam" id="TIGR01930">
    <property type="entry name" value="AcCoA-C-Actrans"/>
    <property type="match status" value="1"/>
</dbReference>
<dbReference type="InterPro" id="IPR020616">
    <property type="entry name" value="Thiolase_N"/>
</dbReference>
<dbReference type="PANTHER" id="PTHR43365:SF1">
    <property type="entry name" value="ACETYL-COA C-ACYLTRANSFERASE"/>
    <property type="match status" value="1"/>
</dbReference>
<dbReference type="eggNOG" id="COG0183">
    <property type="taxonomic scope" value="Bacteria"/>
</dbReference>
<dbReference type="Pfam" id="PF00108">
    <property type="entry name" value="Thiolase_N"/>
    <property type="match status" value="1"/>
</dbReference>
<feature type="active site" description="Proton acceptor" evidence="4">
    <location>
        <position position="374"/>
    </location>
</feature>
<dbReference type="PROSITE" id="PS00737">
    <property type="entry name" value="THIOLASE_2"/>
    <property type="match status" value="1"/>
</dbReference>
<dbReference type="Pfam" id="PF02803">
    <property type="entry name" value="Thiolase_C"/>
    <property type="match status" value="1"/>
</dbReference>